<proteinExistence type="predicted"/>
<feature type="compositionally biased region" description="Polar residues" evidence="5">
    <location>
        <begin position="41"/>
        <end position="54"/>
    </location>
</feature>
<evidence type="ECO:0000256" key="2">
    <source>
        <dbReference type="ARBA" id="ARBA00022692"/>
    </source>
</evidence>
<feature type="transmembrane region" description="Helical" evidence="6">
    <location>
        <begin position="167"/>
        <end position="190"/>
    </location>
</feature>
<dbReference type="PANTHER" id="PTHR12911">
    <property type="entry name" value="SAD1/UNC-84-LIKE PROTEIN-RELATED"/>
    <property type="match status" value="1"/>
</dbReference>
<evidence type="ECO:0000256" key="6">
    <source>
        <dbReference type="SAM" id="Phobius"/>
    </source>
</evidence>
<organism evidence="8 9">
    <name type="scientific">Saxophila tyrrhenica</name>
    <dbReference type="NCBI Taxonomy" id="1690608"/>
    <lineage>
        <taxon>Eukaryota</taxon>
        <taxon>Fungi</taxon>
        <taxon>Dikarya</taxon>
        <taxon>Ascomycota</taxon>
        <taxon>Pezizomycotina</taxon>
        <taxon>Dothideomycetes</taxon>
        <taxon>Dothideomycetidae</taxon>
        <taxon>Mycosphaerellales</taxon>
        <taxon>Extremaceae</taxon>
        <taxon>Saxophila</taxon>
    </lineage>
</organism>
<protein>
    <recommendedName>
        <fullName evidence="7">SUN domain-containing protein</fullName>
    </recommendedName>
</protein>
<evidence type="ECO:0000259" key="7">
    <source>
        <dbReference type="PROSITE" id="PS51469"/>
    </source>
</evidence>
<accession>A0AAV9P3L0</accession>
<dbReference type="GO" id="GO:0034993">
    <property type="term" value="C:meiotic nuclear membrane microtubule tethering complex"/>
    <property type="evidence" value="ECO:0007669"/>
    <property type="project" value="TreeGrafter"/>
</dbReference>
<dbReference type="GeneID" id="89930468"/>
<evidence type="ECO:0000313" key="8">
    <source>
        <dbReference type="EMBL" id="KAK5165607.1"/>
    </source>
</evidence>
<evidence type="ECO:0000313" key="9">
    <source>
        <dbReference type="Proteomes" id="UP001337655"/>
    </source>
</evidence>
<evidence type="ECO:0000256" key="3">
    <source>
        <dbReference type="ARBA" id="ARBA00022989"/>
    </source>
</evidence>
<keyword evidence="3 6" id="KW-1133">Transmembrane helix</keyword>
<dbReference type="PANTHER" id="PTHR12911:SF8">
    <property type="entry name" value="KLAROID PROTEIN-RELATED"/>
    <property type="match status" value="1"/>
</dbReference>
<dbReference type="InterPro" id="IPR012919">
    <property type="entry name" value="SUN_dom"/>
</dbReference>
<reference evidence="8 9" key="1">
    <citation type="submission" date="2023-08" db="EMBL/GenBank/DDBJ databases">
        <title>Black Yeasts Isolated from many extreme environments.</title>
        <authorList>
            <person name="Coleine C."/>
            <person name="Stajich J.E."/>
            <person name="Selbmann L."/>
        </authorList>
    </citation>
    <scope>NUCLEOTIDE SEQUENCE [LARGE SCALE GENOMIC DNA]</scope>
    <source>
        <strain evidence="8 9">CCFEE 5935</strain>
    </source>
</reference>
<feature type="region of interest" description="Disordered" evidence="5">
    <location>
        <begin position="489"/>
        <end position="509"/>
    </location>
</feature>
<feature type="domain" description="SUN" evidence="7">
    <location>
        <begin position="293"/>
        <end position="488"/>
    </location>
</feature>
<keyword evidence="4 6" id="KW-0472">Membrane</keyword>
<evidence type="ECO:0000256" key="1">
    <source>
        <dbReference type="ARBA" id="ARBA00004370"/>
    </source>
</evidence>
<keyword evidence="9" id="KW-1185">Reference proteome</keyword>
<gene>
    <name evidence="8" type="ORF">LTR77_009136</name>
</gene>
<comment type="caution">
    <text evidence="8">The sequence shown here is derived from an EMBL/GenBank/DDBJ whole genome shotgun (WGS) entry which is preliminary data.</text>
</comment>
<dbReference type="Proteomes" id="UP001337655">
    <property type="component" value="Unassembled WGS sequence"/>
</dbReference>
<dbReference type="AlphaFoldDB" id="A0AAV9P3L0"/>
<evidence type="ECO:0000256" key="4">
    <source>
        <dbReference type="ARBA" id="ARBA00023136"/>
    </source>
</evidence>
<feature type="compositionally biased region" description="Basic and acidic residues" evidence="5">
    <location>
        <begin position="106"/>
        <end position="115"/>
    </location>
</feature>
<dbReference type="Gene3D" id="2.60.120.260">
    <property type="entry name" value="Galactose-binding domain-like"/>
    <property type="match status" value="1"/>
</dbReference>
<dbReference type="InterPro" id="IPR045119">
    <property type="entry name" value="SUN1-5"/>
</dbReference>
<dbReference type="GO" id="GO:0043495">
    <property type="term" value="F:protein-membrane adaptor activity"/>
    <property type="evidence" value="ECO:0007669"/>
    <property type="project" value="TreeGrafter"/>
</dbReference>
<sequence>MAPRAAAETPSRATRTRSKSPLPAIDAKQSQAYGAPGKANLGSQLRSQSAAFSQQFEESRTAAAVVAPASSAAERSGGLVEEGSEAASLAPGPRRRQYSGRPAPIPEERPAEMGTRRAHPPPPPPPDSPSLLGREATVLDHNARYGGAFAAARAGIWRQLSNPNSPIYFVLLIAIVFLGGIFSGLLALFVPVPASVVPIREQFALGMHVAFLKYPYDRPPVVWERYTTEVLDMFKQEAAKIDGIAQRSVEAWLEKRPSIGVTKDELNTIIRFHQVHNSFRAMHMVNWFSVGLGARIDPYLTSATKIIGSKTWLGALYDSINPLNIPPNPPITALLKWDEATECWCGTPSSSGYVQIAIMTHTKFYPDRLIIEHIPRAATLAPQAAPKDFEVWIDLGSTEEVKRVRDLYDGDSILNINGPCGDSPGKTWYCVLKNGYDINYSNHVQTKYLAISAAYEKIATNKVLVRATSNHGSDYTCFYRLRMAGQQIQSNDDEQQDYRSVADMVGQPD</sequence>
<feature type="region of interest" description="Disordered" evidence="5">
    <location>
        <begin position="1"/>
        <end position="54"/>
    </location>
</feature>
<dbReference type="RefSeq" id="XP_064655691.1">
    <property type="nucleotide sequence ID" value="XM_064806365.1"/>
</dbReference>
<comment type="subcellular location">
    <subcellularLocation>
        <location evidence="1">Membrane</location>
    </subcellularLocation>
</comment>
<keyword evidence="2 6" id="KW-0812">Transmembrane</keyword>
<dbReference type="PROSITE" id="PS51469">
    <property type="entry name" value="SUN"/>
    <property type="match status" value="1"/>
</dbReference>
<feature type="region of interest" description="Disordered" evidence="5">
    <location>
        <begin position="67"/>
        <end position="133"/>
    </location>
</feature>
<name>A0AAV9P3L0_9PEZI</name>
<evidence type="ECO:0000256" key="5">
    <source>
        <dbReference type="SAM" id="MobiDB-lite"/>
    </source>
</evidence>
<dbReference type="EMBL" id="JAVRRT010000016">
    <property type="protein sequence ID" value="KAK5165607.1"/>
    <property type="molecule type" value="Genomic_DNA"/>
</dbReference>